<protein>
    <submittedName>
        <fullName evidence="2">Uncharacterized protein</fullName>
    </submittedName>
</protein>
<keyword evidence="1" id="KW-1133">Transmembrane helix</keyword>
<accession>A0A7S3BJY1</accession>
<gene>
    <name evidence="2" type="ORF">HERI1096_LOCUS31192</name>
</gene>
<evidence type="ECO:0000313" key="2">
    <source>
        <dbReference type="EMBL" id="CAE0136343.1"/>
    </source>
</evidence>
<feature type="transmembrane region" description="Helical" evidence="1">
    <location>
        <begin position="50"/>
        <end position="73"/>
    </location>
</feature>
<proteinExistence type="predicted"/>
<sequence>MPVETCSLLGFEFRADRRDFQADGRHWRELFGGSLDSGPGLGASICCPPAAYVAFRCLMAASAITILVMRLVYAPDGWSWLLYFNHWIALLATFYFTLAAALSFVAVHTSGGATSGPPMAVVFCNLAYGGLVPGSIVSALASGLVFYHWSDLFDDANKGITDCATTFGLCGMALLDLIINRQPYYASFHALAGCLLCWGYAIFTITCYFTDITDAVGHRYIYPELAWAVPLRGGGSVTGSKLLAMNIFLVTPLLNYGYWFLMWARRRVFLSTKSDGLAV</sequence>
<feature type="transmembrane region" description="Helical" evidence="1">
    <location>
        <begin position="159"/>
        <end position="179"/>
    </location>
</feature>
<evidence type="ECO:0000256" key="1">
    <source>
        <dbReference type="SAM" id="Phobius"/>
    </source>
</evidence>
<feature type="transmembrane region" description="Helical" evidence="1">
    <location>
        <begin position="242"/>
        <end position="261"/>
    </location>
</feature>
<feature type="transmembrane region" description="Helical" evidence="1">
    <location>
        <begin position="185"/>
        <end position="209"/>
    </location>
</feature>
<dbReference type="AlphaFoldDB" id="A0A7S3BJY1"/>
<feature type="transmembrane region" description="Helical" evidence="1">
    <location>
        <begin position="80"/>
        <end position="106"/>
    </location>
</feature>
<reference evidence="2" key="1">
    <citation type="submission" date="2021-01" db="EMBL/GenBank/DDBJ databases">
        <authorList>
            <person name="Corre E."/>
            <person name="Pelletier E."/>
            <person name="Niang G."/>
            <person name="Scheremetjew M."/>
            <person name="Finn R."/>
            <person name="Kale V."/>
            <person name="Holt S."/>
            <person name="Cochrane G."/>
            <person name="Meng A."/>
            <person name="Brown T."/>
            <person name="Cohen L."/>
        </authorList>
    </citation>
    <scope>NUCLEOTIDE SEQUENCE</scope>
    <source>
        <strain evidence="2">CCMP281</strain>
    </source>
</reference>
<name>A0A7S3BJY1_9EUKA</name>
<keyword evidence="1" id="KW-0812">Transmembrane</keyword>
<dbReference type="EMBL" id="HBHX01056558">
    <property type="protein sequence ID" value="CAE0136343.1"/>
    <property type="molecule type" value="Transcribed_RNA"/>
</dbReference>
<feature type="transmembrane region" description="Helical" evidence="1">
    <location>
        <begin position="126"/>
        <end position="147"/>
    </location>
</feature>
<keyword evidence="1" id="KW-0472">Membrane</keyword>
<organism evidence="2">
    <name type="scientific">Haptolina ericina</name>
    <dbReference type="NCBI Taxonomy" id="156174"/>
    <lineage>
        <taxon>Eukaryota</taxon>
        <taxon>Haptista</taxon>
        <taxon>Haptophyta</taxon>
        <taxon>Prymnesiophyceae</taxon>
        <taxon>Prymnesiales</taxon>
        <taxon>Prymnesiaceae</taxon>
        <taxon>Haptolina</taxon>
    </lineage>
</organism>